<comment type="caution">
    <text evidence="4">The sequence shown here is derived from an EMBL/GenBank/DDBJ whole genome shotgun (WGS) entry which is preliminary data.</text>
</comment>
<proteinExistence type="predicted"/>
<feature type="domain" description="PBP" evidence="3">
    <location>
        <begin position="47"/>
        <end position="291"/>
    </location>
</feature>
<dbReference type="InterPro" id="IPR024370">
    <property type="entry name" value="PBP_domain"/>
</dbReference>
<sequence length="326" mass="35378">MKKALCAILVLFAALSLGAQAKYSWLDSVSDDPDGILPGVNPMKVTGRIVTAGSSTVYPLSEAVAEQFVKEGFGGQITIDSIGSGAGFDRFTKTGETDISNASAKIKQSNIEAAAKLNPPRLPIEFRIGTDALAVVVSSTNGFVKNLTIAELGAIFSTAQYWSDVRKEWPRQEIKRFSPGTDSGTFDYFVEHVFKKDKKPILSARNLQLSEDDNVLVQGILTDQFAIGYFGYAYAAENKGKLKAVSIEGIEPNQATVDAGTYPLARPLFLYSDKNIIRGKPQVAAFLTYYLTYVNDLIKKVGYFPAPAADLKKSKTLLAEAMKGLF</sequence>
<keyword evidence="2" id="KW-0732">Signal</keyword>
<dbReference type="CDD" id="cd13654">
    <property type="entry name" value="PBP2_phosphate_like_2"/>
    <property type="match status" value="1"/>
</dbReference>
<dbReference type="AlphaFoldDB" id="A0A644TF73"/>
<evidence type="ECO:0000313" key="4">
    <source>
        <dbReference type="EMBL" id="MPL64451.1"/>
    </source>
</evidence>
<dbReference type="PANTHER" id="PTHR30570:SF1">
    <property type="entry name" value="PHOSPHATE-BINDING PROTEIN PSTS"/>
    <property type="match status" value="1"/>
</dbReference>
<keyword evidence="1" id="KW-0813">Transport</keyword>
<protein>
    <submittedName>
        <fullName evidence="4">Protein SphX</fullName>
    </submittedName>
</protein>
<evidence type="ECO:0000256" key="2">
    <source>
        <dbReference type="ARBA" id="ARBA00022729"/>
    </source>
</evidence>
<dbReference type="InterPro" id="IPR050811">
    <property type="entry name" value="Phosphate_ABC_transporter"/>
</dbReference>
<name>A0A644TF73_9ZZZZ</name>
<organism evidence="4">
    <name type="scientific">bioreactor metagenome</name>
    <dbReference type="NCBI Taxonomy" id="1076179"/>
    <lineage>
        <taxon>unclassified sequences</taxon>
        <taxon>metagenomes</taxon>
        <taxon>ecological metagenomes</taxon>
    </lineage>
</organism>
<dbReference type="EMBL" id="VSSQ01000025">
    <property type="protein sequence ID" value="MPL64451.1"/>
    <property type="molecule type" value="Genomic_DNA"/>
</dbReference>
<dbReference type="GO" id="GO:0042301">
    <property type="term" value="F:phosphate ion binding"/>
    <property type="evidence" value="ECO:0007669"/>
    <property type="project" value="InterPro"/>
</dbReference>
<reference evidence="4" key="1">
    <citation type="submission" date="2019-08" db="EMBL/GenBank/DDBJ databases">
        <authorList>
            <person name="Kucharzyk K."/>
            <person name="Murdoch R.W."/>
            <person name="Higgins S."/>
            <person name="Loffler F."/>
        </authorList>
    </citation>
    <scope>NUCLEOTIDE SEQUENCE</scope>
</reference>
<dbReference type="Gene3D" id="3.40.190.10">
    <property type="entry name" value="Periplasmic binding protein-like II"/>
    <property type="match status" value="2"/>
</dbReference>
<dbReference type="InterPro" id="IPR011862">
    <property type="entry name" value="Phos-bd"/>
</dbReference>
<dbReference type="Pfam" id="PF12849">
    <property type="entry name" value="PBP_like_2"/>
    <property type="match status" value="1"/>
</dbReference>
<gene>
    <name evidence="4" type="primary">sphX_2</name>
    <name evidence="4" type="ORF">SDC9_10105</name>
</gene>
<dbReference type="PANTHER" id="PTHR30570">
    <property type="entry name" value="PERIPLASMIC PHOSPHATE BINDING COMPONENT OF PHOSPHATE ABC TRANSPORTER"/>
    <property type="match status" value="1"/>
</dbReference>
<evidence type="ECO:0000256" key="1">
    <source>
        <dbReference type="ARBA" id="ARBA00022448"/>
    </source>
</evidence>
<dbReference type="SUPFAM" id="SSF53850">
    <property type="entry name" value="Periplasmic binding protein-like II"/>
    <property type="match status" value="1"/>
</dbReference>
<evidence type="ECO:0000259" key="3">
    <source>
        <dbReference type="Pfam" id="PF12849"/>
    </source>
</evidence>
<accession>A0A644TF73</accession>
<dbReference type="NCBIfam" id="TIGR02136">
    <property type="entry name" value="ptsS_2"/>
    <property type="match status" value="1"/>
</dbReference>